<feature type="chain" id="PRO_5046273040" description="Spore germination GerD central core domain-containing protein" evidence="1">
    <location>
        <begin position="26"/>
        <end position="149"/>
    </location>
</feature>
<name>A0ABT8QRB6_9FIRM</name>
<keyword evidence="3" id="KW-1185">Reference proteome</keyword>
<dbReference type="EMBL" id="JAMJEV010000010">
    <property type="protein sequence ID" value="MDO0823850.1"/>
    <property type="molecule type" value="Genomic_DNA"/>
</dbReference>
<keyword evidence="1" id="KW-0732">Signal</keyword>
<protein>
    <recommendedName>
        <fullName evidence="4">Spore germination GerD central core domain-containing protein</fullName>
    </recommendedName>
</protein>
<sequence length="149" mass="16107">MIVVNKKIKSIVFIGLTSIAILSLAGCGSQTKDIMSTSNMTQYMTSNTTAMVDVLSSPDTRQSVVKVMGSSQMMPVMVDMMKNSDIQKNMISILGSGENKDTMVSIMANPSMFKPMVEAMSDPKMKATFKAMLKDPALQPLVNEALGVK</sequence>
<proteinExistence type="predicted"/>
<evidence type="ECO:0008006" key="4">
    <source>
        <dbReference type="Google" id="ProtNLM"/>
    </source>
</evidence>
<comment type="caution">
    <text evidence="2">The sequence shown here is derived from an EMBL/GenBank/DDBJ whole genome shotgun (WGS) entry which is preliminary data.</text>
</comment>
<dbReference type="Proteomes" id="UP001176021">
    <property type="component" value="Unassembled WGS sequence"/>
</dbReference>
<dbReference type="PROSITE" id="PS51257">
    <property type="entry name" value="PROKAR_LIPOPROTEIN"/>
    <property type="match status" value="1"/>
</dbReference>
<dbReference type="RefSeq" id="WP_302049012.1">
    <property type="nucleotide sequence ID" value="NZ_JAMJEV010000010.1"/>
</dbReference>
<evidence type="ECO:0000256" key="1">
    <source>
        <dbReference type="SAM" id="SignalP"/>
    </source>
</evidence>
<feature type="signal peptide" evidence="1">
    <location>
        <begin position="1"/>
        <end position="25"/>
    </location>
</feature>
<organism evidence="2 3">
    <name type="scientific">Desulfosporosinus nitroreducens</name>
    <dbReference type="NCBI Taxonomy" id="2018668"/>
    <lineage>
        <taxon>Bacteria</taxon>
        <taxon>Bacillati</taxon>
        <taxon>Bacillota</taxon>
        <taxon>Clostridia</taxon>
        <taxon>Eubacteriales</taxon>
        <taxon>Desulfitobacteriaceae</taxon>
        <taxon>Desulfosporosinus</taxon>
    </lineage>
</organism>
<evidence type="ECO:0000313" key="3">
    <source>
        <dbReference type="Proteomes" id="UP001176021"/>
    </source>
</evidence>
<accession>A0ABT8QRB6</accession>
<reference evidence="2" key="1">
    <citation type="submission" date="2022-05" db="EMBL/GenBank/DDBJ databases">
        <title>Expanded diversity of anoxic marine methylotrophy in a Black Sea sulfate reducing microorganism.</title>
        <authorList>
            <person name="Fischer P.Q."/>
            <person name="Stams A.J.M."/>
            <person name="Villanueva L."/>
            <person name="Sousa D.Z."/>
        </authorList>
    </citation>
    <scope>NUCLEOTIDE SEQUENCE</scope>
    <source>
        <strain evidence="2">P130</strain>
    </source>
</reference>
<evidence type="ECO:0000313" key="2">
    <source>
        <dbReference type="EMBL" id="MDO0823850.1"/>
    </source>
</evidence>
<gene>
    <name evidence="2" type="ORF">M8H41_13435</name>
</gene>